<dbReference type="EMBL" id="GGEC01073920">
    <property type="protein sequence ID" value="MBX54404.1"/>
    <property type="molecule type" value="Transcribed_RNA"/>
</dbReference>
<protein>
    <submittedName>
        <fullName evidence="1">Uncharacterized protein</fullName>
    </submittedName>
</protein>
<accession>A0A2P2PI03</accession>
<dbReference type="AlphaFoldDB" id="A0A2P2PI03"/>
<proteinExistence type="predicted"/>
<name>A0A2P2PI03_RHIMU</name>
<evidence type="ECO:0000313" key="1">
    <source>
        <dbReference type="EMBL" id="MBX54404.1"/>
    </source>
</evidence>
<sequence length="30" mass="3466">MPQLLENFSGLMPSTLFIESTPHVDVLRRH</sequence>
<reference evidence="1" key="1">
    <citation type="submission" date="2018-02" db="EMBL/GenBank/DDBJ databases">
        <title>Rhizophora mucronata_Transcriptome.</title>
        <authorList>
            <person name="Meera S.P."/>
            <person name="Sreeshan A."/>
            <person name="Augustine A."/>
        </authorList>
    </citation>
    <scope>NUCLEOTIDE SEQUENCE</scope>
    <source>
        <tissue evidence="1">Leaf</tissue>
    </source>
</reference>
<organism evidence="1">
    <name type="scientific">Rhizophora mucronata</name>
    <name type="common">Asiatic mangrove</name>
    <dbReference type="NCBI Taxonomy" id="61149"/>
    <lineage>
        <taxon>Eukaryota</taxon>
        <taxon>Viridiplantae</taxon>
        <taxon>Streptophyta</taxon>
        <taxon>Embryophyta</taxon>
        <taxon>Tracheophyta</taxon>
        <taxon>Spermatophyta</taxon>
        <taxon>Magnoliopsida</taxon>
        <taxon>eudicotyledons</taxon>
        <taxon>Gunneridae</taxon>
        <taxon>Pentapetalae</taxon>
        <taxon>rosids</taxon>
        <taxon>fabids</taxon>
        <taxon>Malpighiales</taxon>
        <taxon>Rhizophoraceae</taxon>
        <taxon>Rhizophora</taxon>
    </lineage>
</organism>